<keyword evidence="11" id="KW-1185">Reference proteome</keyword>
<dbReference type="CDD" id="cd00054">
    <property type="entry name" value="EGF_CA"/>
    <property type="match status" value="4"/>
</dbReference>
<evidence type="ECO:0000259" key="9">
    <source>
        <dbReference type="PROSITE" id="PS50026"/>
    </source>
</evidence>
<name>A0AAV1YZ04_9ARAC</name>
<feature type="domain" description="EGF-like" evidence="9">
    <location>
        <begin position="330"/>
        <end position="363"/>
    </location>
</feature>
<keyword evidence="5" id="KW-0325">Glycoprotein</keyword>
<dbReference type="InterPro" id="IPR051022">
    <property type="entry name" value="Notch_Cell-Fate_Det"/>
</dbReference>
<feature type="domain" description="EGF-like" evidence="9">
    <location>
        <begin position="292"/>
        <end position="328"/>
    </location>
</feature>
<dbReference type="GO" id="GO:0048056">
    <property type="term" value="P:R3/R4 cell differentiation"/>
    <property type="evidence" value="ECO:0007669"/>
    <property type="project" value="UniProtKB-ARBA"/>
</dbReference>
<protein>
    <recommendedName>
        <fullName evidence="9">EGF-like domain-containing protein</fullName>
    </recommendedName>
</protein>
<dbReference type="InterPro" id="IPR013032">
    <property type="entry name" value="EGF-like_CS"/>
</dbReference>
<feature type="disulfide bond" evidence="6">
    <location>
        <begin position="206"/>
        <end position="215"/>
    </location>
</feature>
<keyword evidence="7" id="KW-0472">Membrane</keyword>
<dbReference type="GO" id="GO:0005886">
    <property type="term" value="C:plasma membrane"/>
    <property type="evidence" value="ECO:0007669"/>
    <property type="project" value="TreeGrafter"/>
</dbReference>
<evidence type="ECO:0000256" key="6">
    <source>
        <dbReference type="PROSITE-ProRule" id="PRU00076"/>
    </source>
</evidence>
<gene>
    <name evidence="10" type="ORF">LARSCL_LOCUS1914</name>
</gene>
<feature type="chain" id="PRO_5043348474" description="EGF-like domain-containing protein" evidence="8">
    <location>
        <begin position="23"/>
        <end position="684"/>
    </location>
</feature>
<comment type="caution">
    <text evidence="6">Lacks conserved residue(s) required for the propagation of feature annotation.</text>
</comment>
<evidence type="ECO:0000256" key="1">
    <source>
        <dbReference type="ARBA" id="ARBA00022536"/>
    </source>
</evidence>
<dbReference type="FunFam" id="2.10.25.10:FF:000095">
    <property type="entry name" value="Notch, isoform B"/>
    <property type="match status" value="1"/>
</dbReference>
<feature type="domain" description="EGF-like" evidence="9">
    <location>
        <begin position="366"/>
        <end position="402"/>
    </location>
</feature>
<proteinExistence type="predicted"/>
<dbReference type="Gene3D" id="2.10.25.10">
    <property type="entry name" value="Laminin"/>
    <property type="match status" value="10"/>
</dbReference>
<dbReference type="SMART" id="SM00181">
    <property type="entry name" value="EGF"/>
    <property type="match status" value="13"/>
</dbReference>
<dbReference type="SMART" id="SM00179">
    <property type="entry name" value="EGF_CA"/>
    <property type="match status" value="11"/>
</dbReference>
<dbReference type="PROSITE" id="PS01186">
    <property type="entry name" value="EGF_2"/>
    <property type="match status" value="3"/>
</dbReference>
<feature type="domain" description="EGF-like" evidence="9">
    <location>
        <begin position="145"/>
        <end position="177"/>
    </location>
</feature>
<evidence type="ECO:0000256" key="7">
    <source>
        <dbReference type="SAM" id="Phobius"/>
    </source>
</evidence>
<dbReference type="FunFam" id="2.10.25.10:FF:000012">
    <property type="entry name" value="Delta-like protein"/>
    <property type="match status" value="3"/>
</dbReference>
<dbReference type="EMBL" id="CAXIEN010000011">
    <property type="protein sequence ID" value="CAL1264258.1"/>
    <property type="molecule type" value="Genomic_DNA"/>
</dbReference>
<feature type="domain" description="EGF-like" evidence="9">
    <location>
        <begin position="253"/>
        <end position="289"/>
    </location>
</feature>
<dbReference type="PANTHER" id="PTHR24049">
    <property type="entry name" value="CRUMBS FAMILY MEMBER"/>
    <property type="match status" value="1"/>
</dbReference>
<keyword evidence="3" id="KW-0677">Repeat</keyword>
<feature type="disulfide bond" evidence="6">
    <location>
        <begin position="428"/>
        <end position="437"/>
    </location>
</feature>
<reference evidence="10 11" key="1">
    <citation type="submission" date="2024-04" db="EMBL/GenBank/DDBJ databases">
        <authorList>
            <person name="Rising A."/>
            <person name="Reimegard J."/>
            <person name="Sonavane S."/>
            <person name="Akerstrom W."/>
            <person name="Nylinder S."/>
            <person name="Hedman E."/>
            <person name="Kallberg Y."/>
        </authorList>
    </citation>
    <scope>NUCLEOTIDE SEQUENCE [LARGE SCALE GENOMIC DNA]</scope>
</reference>
<feature type="signal peptide" evidence="8">
    <location>
        <begin position="1"/>
        <end position="22"/>
    </location>
</feature>
<evidence type="ECO:0000256" key="5">
    <source>
        <dbReference type="ARBA" id="ARBA00023180"/>
    </source>
</evidence>
<feature type="domain" description="EGF-like" evidence="9">
    <location>
        <begin position="180"/>
        <end position="216"/>
    </location>
</feature>
<dbReference type="GO" id="GO:0050769">
    <property type="term" value="P:positive regulation of neurogenesis"/>
    <property type="evidence" value="ECO:0007669"/>
    <property type="project" value="UniProtKB-ARBA"/>
</dbReference>
<dbReference type="Pfam" id="PF00008">
    <property type="entry name" value="EGF"/>
    <property type="match status" value="8"/>
</dbReference>
<dbReference type="GO" id="GO:0005509">
    <property type="term" value="F:calcium ion binding"/>
    <property type="evidence" value="ECO:0007669"/>
    <property type="project" value="InterPro"/>
</dbReference>
<feature type="domain" description="EGF-like" evidence="9">
    <location>
        <begin position="403"/>
        <end position="438"/>
    </location>
</feature>
<feature type="domain" description="EGF-like" evidence="9">
    <location>
        <begin position="603"/>
        <end position="633"/>
    </location>
</feature>
<dbReference type="FunFam" id="2.10.25.10:FF:000321">
    <property type="entry name" value="Protein delta homolog 1"/>
    <property type="match status" value="2"/>
</dbReference>
<evidence type="ECO:0000256" key="8">
    <source>
        <dbReference type="SAM" id="SignalP"/>
    </source>
</evidence>
<dbReference type="GO" id="GO:0007157">
    <property type="term" value="P:heterophilic cell-cell adhesion via plasma membrane cell adhesion molecules"/>
    <property type="evidence" value="ECO:0007669"/>
    <property type="project" value="TreeGrafter"/>
</dbReference>
<keyword evidence="1 6" id="KW-0245">EGF-like domain</keyword>
<evidence type="ECO:0000256" key="3">
    <source>
        <dbReference type="ARBA" id="ARBA00022737"/>
    </source>
</evidence>
<dbReference type="PROSITE" id="PS50026">
    <property type="entry name" value="EGF_3"/>
    <property type="match status" value="10"/>
</dbReference>
<dbReference type="GO" id="GO:0045197">
    <property type="term" value="P:establishment or maintenance of epithelial cell apical/basal polarity"/>
    <property type="evidence" value="ECO:0007669"/>
    <property type="project" value="TreeGrafter"/>
</dbReference>
<dbReference type="Pfam" id="PF12661">
    <property type="entry name" value="hEGF"/>
    <property type="match status" value="1"/>
</dbReference>
<evidence type="ECO:0000313" key="10">
    <source>
        <dbReference type="EMBL" id="CAL1264258.1"/>
    </source>
</evidence>
<feature type="disulfide bond" evidence="6">
    <location>
        <begin position="318"/>
        <end position="327"/>
    </location>
</feature>
<accession>A0AAV1YZ04</accession>
<dbReference type="GO" id="GO:0032991">
    <property type="term" value="C:protein-containing complex"/>
    <property type="evidence" value="ECO:0007669"/>
    <property type="project" value="TreeGrafter"/>
</dbReference>
<evidence type="ECO:0000256" key="2">
    <source>
        <dbReference type="ARBA" id="ARBA00022729"/>
    </source>
</evidence>
<dbReference type="PANTHER" id="PTHR24049:SF22">
    <property type="entry name" value="DROSOPHILA CRUMBS HOMOLOG"/>
    <property type="match status" value="1"/>
</dbReference>
<dbReference type="SUPFAM" id="SSF57196">
    <property type="entry name" value="EGF/Laminin"/>
    <property type="match status" value="9"/>
</dbReference>
<keyword evidence="7" id="KW-0812">Transmembrane</keyword>
<feature type="disulfide bond" evidence="6">
    <location>
        <begin position="392"/>
        <end position="401"/>
    </location>
</feature>
<keyword evidence="4 6" id="KW-1015">Disulfide bond</keyword>
<feature type="disulfide bond" evidence="6">
    <location>
        <begin position="134"/>
        <end position="143"/>
    </location>
</feature>
<dbReference type="PROSITE" id="PS00022">
    <property type="entry name" value="EGF_1"/>
    <property type="match status" value="7"/>
</dbReference>
<dbReference type="AlphaFoldDB" id="A0AAV1YZ04"/>
<feature type="domain" description="EGF-like" evidence="9">
    <location>
        <begin position="217"/>
        <end position="250"/>
    </location>
</feature>
<dbReference type="InterPro" id="IPR001881">
    <property type="entry name" value="EGF-like_Ca-bd_dom"/>
</dbReference>
<evidence type="ECO:0000313" key="11">
    <source>
        <dbReference type="Proteomes" id="UP001497382"/>
    </source>
</evidence>
<evidence type="ECO:0000256" key="4">
    <source>
        <dbReference type="ARBA" id="ARBA00023157"/>
    </source>
</evidence>
<organism evidence="10 11">
    <name type="scientific">Larinioides sclopetarius</name>
    <dbReference type="NCBI Taxonomy" id="280406"/>
    <lineage>
        <taxon>Eukaryota</taxon>
        <taxon>Metazoa</taxon>
        <taxon>Ecdysozoa</taxon>
        <taxon>Arthropoda</taxon>
        <taxon>Chelicerata</taxon>
        <taxon>Arachnida</taxon>
        <taxon>Araneae</taxon>
        <taxon>Araneomorphae</taxon>
        <taxon>Entelegynae</taxon>
        <taxon>Araneoidea</taxon>
        <taxon>Araneidae</taxon>
        <taxon>Larinioides</taxon>
    </lineage>
</organism>
<keyword evidence="2 8" id="KW-0732">Signal</keyword>
<keyword evidence="7" id="KW-1133">Transmembrane helix</keyword>
<feature type="disulfide bond" evidence="6">
    <location>
        <begin position="623"/>
        <end position="632"/>
    </location>
</feature>
<dbReference type="InterPro" id="IPR000742">
    <property type="entry name" value="EGF"/>
</dbReference>
<feature type="transmembrane region" description="Helical" evidence="7">
    <location>
        <begin position="647"/>
        <end position="669"/>
    </location>
</feature>
<dbReference type="Proteomes" id="UP001497382">
    <property type="component" value="Unassembled WGS sequence"/>
</dbReference>
<dbReference type="GO" id="GO:0016318">
    <property type="term" value="P:ommatidial rotation"/>
    <property type="evidence" value="ECO:0007669"/>
    <property type="project" value="UniProtKB-ARBA"/>
</dbReference>
<sequence length="684" mass="75837">MLSIRKQILLLVVNTFFVYVMSASTYNIDDHETQNAAAVCACTNGKCVNEGGKDVCKCLPGYGNYTKSDCRACECGPNKSCIWKQTGWFSNEKICFCKSGYHEENGICVDNCEPDPCKNDGTCEKDGDGFKCLCKGNWIGRRCEENNCEPNPCRNDGTCEKDADVFKCTCYGNWMGTTCEKNPCFPNPCKNGGKCWTEGEGYKCDCKPSFLGRYCEEDNPCFPNPCKNGGKCWTEGEGYICECQPSFLGRNCEKDPCFPNPCKNGGKCWTEGEGYICECQPSFLGRNCEKVLFDPCASHPCQNGGACLIDGESFKCKCKPAFFGINCEKEINLCISNTCQNEGICIQKGNSISCHCKPPYFGAVCEKDPCTENPCENGGTCVQVGYSFKCKCHHPFSGDTCQYDACSDNPCFNGGTCARDGNSFKCKCRNGYYGTICEKEGYESTLKETTQSTSELNNTSISITEEATESTLELNNTSISTTEDVRNITFVIYTDTTNEFTNSTQNFNFNSTTQATRSTTTKPEICTRDMDCLNGGACKNSNCECPPNFEGYWCEKNLLCEKLQPTCRAMGATCKNVGFNAICECPPDKMYHPRSGMCEDICDSWKCGHGRCEIDGRAYKCICDTGYTGDHCNKTLDKEAKIERFNAWLPVMTSVMAFMCLLLMVQLCLSCRNRKFSSHTSPPF</sequence>
<feature type="disulfide bond" evidence="6">
    <location>
        <begin position="279"/>
        <end position="288"/>
    </location>
</feature>
<feature type="domain" description="EGF-like" evidence="9">
    <location>
        <begin position="109"/>
        <end position="144"/>
    </location>
</feature>
<comment type="caution">
    <text evidence="10">The sequence shown here is derived from an EMBL/GenBank/DDBJ whole genome shotgun (WGS) entry which is preliminary data.</text>
</comment>